<protein>
    <submittedName>
        <fullName evidence="9">MFS transporter</fullName>
    </submittedName>
</protein>
<feature type="transmembrane region" description="Helical" evidence="7">
    <location>
        <begin position="298"/>
        <end position="320"/>
    </location>
</feature>
<dbReference type="InterPro" id="IPR036259">
    <property type="entry name" value="MFS_trans_sf"/>
</dbReference>
<keyword evidence="2" id="KW-0813">Transport</keyword>
<evidence type="ECO:0000259" key="8">
    <source>
        <dbReference type="PROSITE" id="PS50850"/>
    </source>
</evidence>
<keyword evidence="5 7" id="KW-1133">Transmembrane helix</keyword>
<dbReference type="SUPFAM" id="SSF103473">
    <property type="entry name" value="MFS general substrate transporter"/>
    <property type="match status" value="1"/>
</dbReference>
<comment type="caution">
    <text evidence="9">The sequence shown here is derived from an EMBL/GenBank/DDBJ whole genome shotgun (WGS) entry which is preliminary data.</text>
</comment>
<evidence type="ECO:0000256" key="7">
    <source>
        <dbReference type="SAM" id="Phobius"/>
    </source>
</evidence>
<keyword evidence="6 7" id="KW-0472">Membrane</keyword>
<feature type="transmembrane region" description="Helical" evidence="7">
    <location>
        <begin position="44"/>
        <end position="65"/>
    </location>
</feature>
<feature type="transmembrane region" description="Helical" evidence="7">
    <location>
        <begin position="269"/>
        <end position="292"/>
    </location>
</feature>
<keyword evidence="3" id="KW-1003">Cell membrane</keyword>
<feature type="transmembrane region" description="Helical" evidence="7">
    <location>
        <begin position="237"/>
        <end position="257"/>
    </location>
</feature>
<evidence type="ECO:0000256" key="6">
    <source>
        <dbReference type="ARBA" id="ARBA00023136"/>
    </source>
</evidence>
<dbReference type="Proteomes" id="UP001321492">
    <property type="component" value="Unassembled WGS sequence"/>
</dbReference>
<dbReference type="Pfam" id="PF07690">
    <property type="entry name" value="MFS_1"/>
    <property type="match status" value="1"/>
</dbReference>
<dbReference type="EMBL" id="JASJEV010000002">
    <property type="protein sequence ID" value="MDJ1157382.1"/>
    <property type="molecule type" value="Genomic_DNA"/>
</dbReference>
<dbReference type="PROSITE" id="PS50850">
    <property type="entry name" value="MFS"/>
    <property type="match status" value="1"/>
</dbReference>
<dbReference type="RefSeq" id="WP_283739383.1">
    <property type="nucleotide sequence ID" value="NZ_JASJEV010000002.1"/>
</dbReference>
<feature type="transmembrane region" description="Helical" evidence="7">
    <location>
        <begin position="97"/>
        <end position="123"/>
    </location>
</feature>
<evidence type="ECO:0000313" key="10">
    <source>
        <dbReference type="Proteomes" id="UP001321492"/>
    </source>
</evidence>
<proteinExistence type="predicted"/>
<dbReference type="PANTHER" id="PTHR23517:SF2">
    <property type="entry name" value="MULTIDRUG RESISTANCE PROTEIN MDTH"/>
    <property type="match status" value="1"/>
</dbReference>
<evidence type="ECO:0000256" key="4">
    <source>
        <dbReference type="ARBA" id="ARBA00022692"/>
    </source>
</evidence>
<dbReference type="InterPro" id="IPR020846">
    <property type="entry name" value="MFS_dom"/>
</dbReference>
<evidence type="ECO:0000313" key="9">
    <source>
        <dbReference type="EMBL" id="MDJ1157382.1"/>
    </source>
</evidence>
<feature type="transmembrane region" description="Helical" evidence="7">
    <location>
        <begin position="161"/>
        <end position="181"/>
    </location>
</feature>
<accession>A0ABT7ADC4</accession>
<evidence type="ECO:0000256" key="1">
    <source>
        <dbReference type="ARBA" id="ARBA00004651"/>
    </source>
</evidence>
<gene>
    <name evidence="9" type="ORF">QNA08_03905</name>
</gene>
<keyword evidence="10" id="KW-1185">Reference proteome</keyword>
<feature type="transmembrane region" description="Helical" evidence="7">
    <location>
        <begin position="135"/>
        <end position="155"/>
    </location>
</feature>
<organism evidence="9 10">
    <name type="scientific">Chelatococcus albus</name>
    <dbReference type="NCBI Taxonomy" id="3047466"/>
    <lineage>
        <taxon>Bacteria</taxon>
        <taxon>Pseudomonadati</taxon>
        <taxon>Pseudomonadota</taxon>
        <taxon>Alphaproteobacteria</taxon>
        <taxon>Hyphomicrobiales</taxon>
        <taxon>Chelatococcaceae</taxon>
        <taxon>Chelatococcus</taxon>
    </lineage>
</organism>
<dbReference type="InterPro" id="IPR050171">
    <property type="entry name" value="MFS_Transporters"/>
</dbReference>
<comment type="subcellular location">
    <subcellularLocation>
        <location evidence="1">Cell membrane</location>
        <topology evidence="1">Multi-pass membrane protein</topology>
    </subcellularLocation>
</comment>
<evidence type="ECO:0000256" key="5">
    <source>
        <dbReference type="ARBA" id="ARBA00022989"/>
    </source>
</evidence>
<reference evidence="9 10" key="1">
    <citation type="submission" date="2023-05" db="EMBL/GenBank/DDBJ databases">
        <title>Chelatococcus sp. nov., a moderately thermophilic bacterium isolated from hot spring microbial mat.</title>
        <authorList>
            <person name="Hu C.-J."/>
            <person name="Li W.-J."/>
        </authorList>
    </citation>
    <scope>NUCLEOTIDE SEQUENCE [LARGE SCALE GENOMIC DNA]</scope>
    <source>
        <strain evidence="9 10">SYSU G07232</strain>
    </source>
</reference>
<evidence type="ECO:0000256" key="3">
    <source>
        <dbReference type="ARBA" id="ARBA00022475"/>
    </source>
</evidence>
<name>A0ABT7ADC4_9HYPH</name>
<feature type="domain" description="Major facilitator superfamily (MFS) profile" evidence="8">
    <location>
        <begin position="7"/>
        <end position="386"/>
    </location>
</feature>
<feature type="transmembrane region" description="Helical" evidence="7">
    <location>
        <begin position="72"/>
        <end position="91"/>
    </location>
</feature>
<keyword evidence="4 7" id="KW-0812">Transmembrane</keyword>
<feature type="transmembrane region" description="Helical" evidence="7">
    <location>
        <begin position="7"/>
        <end position="32"/>
    </location>
</feature>
<dbReference type="InterPro" id="IPR011701">
    <property type="entry name" value="MFS"/>
</dbReference>
<sequence>MNSPRPMVGFINVAHFIDHFVLLIFPTAVLAMGSELGGDYGARLALATGSFLAFGVLSLPAGWLGDRWSRRHMLAVFFLGTGLACIATGLAQSLAALAAGLTMIGVFAAIYHPVGTAMLVAATGASGRAMGLNGVFGNLGVAFAAMVTGLLAQLWGWRAAFVVPGVVSLLVGLAYLVSVPAGSGEVPVAAHKARAPARGDGLLIALALAVTVAAGGLTFNGAVIAVPKLVDERLPALAPQAAAVGAVATAIYLAGALTQLVVGRLVERVNLGAIFVALGVMQALGLLGIAVLPGAAGLAMAALVLAAVYGQVVVNDMIIARAVPDAWRARAYAVRYVLGFTSSTLALPLIAWLHTPERGLGPVFAVLALFGAAVAAAACLYLGATRRTALVRPAE</sequence>
<dbReference type="Gene3D" id="1.20.1250.20">
    <property type="entry name" value="MFS general substrate transporter like domains"/>
    <property type="match status" value="2"/>
</dbReference>
<feature type="transmembrane region" description="Helical" evidence="7">
    <location>
        <begin position="359"/>
        <end position="382"/>
    </location>
</feature>
<evidence type="ECO:0000256" key="2">
    <source>
        <dbReference type="ARBA" id="ARBA00022448"/>
    </source>
</evidence>
<feature type="transmembrane region" description="Helical" evidence="7">
    <location>
        <begin position="202"/>
        <end position="225"/>
    </location>
</feature>
<feature type="transmembrane region" description="Helical" evidence="7">
    <location>
        <begin position="332"/>
        <end position="353"/>
    </location>
</feature>
<dbReference type="PANTHER" id="PTHR23517">
    <property type="entry name" value="RESISTANCE PROTEIN MDTM, PUTATIVE-RELATED-RELATED"/>
    <property type="match status" value="1"/>
</dbReference>